<evidence type="ECO:0000256" key="4">
    <source>
        <dbReference type="ARBA" id="ARBA00022692"/>
    </source>
</evidence>
<comment type="caution">
    <text evidence="8">The sequence shown here is derived from an EMBL/GenBank/DDBJ whole genome shotgun (WGS) entry which is preliminary data.</text>
</comment>
<evidence type="ECO:0000256" key="1">
    <source>
        <dbReference type="ARBA" id="ARBA00004651"/>
    </source>
</evidence>
<dbReference type="InterPro" id="IPR005614">
    <property type="entry name" value="NrfD-like"/>
</dbReference>
<protein>
    <submittedName>
        <fullName evidence="8">Oxidoreductase</fullName>
    </submittedName>
</protein>
<evidence type="ECO:0000256" key="7">
    <source>
        <dbReference type="SAM" id="Phobius"/>
    </source>
</evidence>
<dbReference type="AlphaFoldDB" id="A0A0W1JJC1"/>
<dbReference type="RefSeq" id="WP_058491218.1">
    <property type="nucleotide sequence ID" value="NZ_LOCK01000017.1"/>
</dbReference>
<dbReference type="Proteomes" id="UP000054623">
    <property type="component" value="Unassembled WGS sequence"/>
</dbReference>
<evidence type="ECO:0000256" key="2">
    <source>
        <dbReference type="ARBA" id="ARBA00008929"/>
    </source>
</evidence>
<evidence type="ECO:0000313" key="8">
    <source>
        <dbReference type="EMBL" id="KTE92058.1"/>
    </source>
</evidence>
<feature type="transmembrane region" description="Helical" evidence="7">
    <location>
        <begin position="351"/>
        <end position="376"/>
    </location>
</feature>
<evidence type="ECO:0000256" key="6">
    <source>
        <dbReference type="ARBA" id="ARBA00023136"/>
    </source>
</evidence>
<organism evidence="8 9">
    <name type="scientific">Desulfitobacterium hafniense</name>
    <name type="common">Desulfitobacterium frappieri</name>
    <dbReference type="NCBI Taxonomy" id="49338"/>
    <lineage>
        <taxon>Bacteria</taxon>
        <taxon>Bacillati</taxon>
        <taxon>Bacillota</taxon>
        <taxon>Clostridia</taxon>
        <taxon>Eubacteriales</taxon>
        <taxon>Desulfitobacteriaceae</taxon>
        <taxon>Desulfitobacterium</taxon>
    </lineage>
</organism>
<gene>
    <name evidence="8" type="ORF">AT727_03750</name>
</gene>
<keyword evidence="4 7" id="KW-0812">Transmembrane</keyword>
<feature type="transmembrane region" description="Helical" evidence="7">
    <location>
        <begin position="12"/>
        <end position="34"/>
    </location>
</feature>
<feature type="transmembrane region" description="Helical" evidence="7">
    <location>
        <begin position="310"/>
        <end position="331"/>
    </location>
</feature>
<feature type="transmembrane region" description="Helical" evidence="7">
    <location>
        <begin position="89"/>
        <end position="107"/>
    </location>
</feature>
<feature type="transmembrane region" description="Helical" evidence="7">
    <location>
        <begin position="127"/>
        <end position="145"/>
    </location>
</feature>
<comment type="subcellular location">
    <subcellularLocation>
        <location evidence="1">Cell membrane</location>
        <topology evidence="1">Multi-pass membrane protein</topology>
    </subcellularLocation>
</comment>
<comment type="similarity">
    <text evidence="2">Belongs to the NrfD family.</text>
</comment>
<feature type="transmembrane region" description="Helical" evidence="7">
    <location>
        <begin position="240"/>
        <end position="260"/>
    </location>
</feature>
<evidence type="ECO:0000256" key="5">
    <source>
        <dbReference type="ARBA" id="ARBA00022989"/>
    </source>
</evidence>
<sequence length="386" mass="41039">MAVVTNTKKSGVLNLWNLIFASFAVLGVVCWGLQLSKGLQVTNLGTHNMWGLYIVGFMFFTGVAAGCLLFAAVPYLFKLDAFKPYTPIASYLGAVASIVAASLFIIVDIGNPERAWLFITSGNLSSPMFWDFIMLASYMVISVIFTRQLLLVKAGKKAEEALRPIAWLAFLAGILVTVTSFVFCFQVARPLWNTPVQPLSFLIAALVAALAVMIVLACLLNRSEYIHMPTTLLAKMGKVVAALLCAELIIVATEVLIGLYPGSGEEHAAFSWLVAGKGAVGFWAELGALLAAIGILAMPGKAPKRGSLAAGAIIALIAVYLVKSNLLQVQLFNPLLNLPGPPVYGGTTGPYVPSLIEIGLSLGIVALGALLLNLGLSKLNLRTSRQ</sequence>
<dbReference type="GO" id="GO:0005886">
    <property type="term" value="C:plasma membrane"/>
    <property type="evidence" value="ECO:0007669"/>
    <property type="project" value="UniProtKB-SubCell"/>
</dbReference>
<proteinExistence type="inferred from homology"/>
<feature type="transmembrane region" description="Helical" evidence="7">
    <location>
        <begin position="200"/>
        <end position="220"/>
    </location>
</feature>
<dbReference type="Gene3D" id="1.20.1630.10">
    <property type="entry name" value="Formate dehydrogenase/DMSO reductase domain"/>
    <property type="match status" value="1"/>
</dbReference>
<keyword evidence="5 7" id="KW-1133">Transmembrane helix</keyword>
<accession>A0A0W1JJC1</accession>
<dbReference type="InterPro" id="IPR052049">
    <property type="entry name" value="Electron_transfer_protein"/>
</dbReference>
<dbReference type="OrthoDB" id="9768846at2"/>
<dbReference type="Pfam" id="PF03916">
    <property type="entry name" value="NrfD"/>
    <property type="match status" value="1"/>
</dbReference>
<evidence type="ECO:0000313" key="9">
    <source>
        <dbReference type="Proteomes" id="UP000054623"/>
    </source>
</evidence>
<dbReference type="PANTHER" id="PTHR34856:SF2">
    <property type="entry name" value="PROTEIN NRFD"/>
    <property type="match status" value="1"/>
</dbReference>
<reference evidence="8 9" key="1">
    <citation type="submission" date="2015-12" db="EMBL/GenBank/DDBJ databases">
        <title>Draft Genome Sequence of Desulfitobacterium hafniense Strain DH, a Sulfate-reducing Bacterium Isolated from Paddy Soils.</title>
        <authorList>
            <person name="Bao P."/>
            <person name="Zhang X."/>
            <person name="Li G."/>
        </authorList>
    </citation>
    <scope>NUCLEOTIDE SEQUENCE [LARGE SCALE GENOMIC DNA]</scope>
    <source>
        <strain evidence="8 9">DH</strain>
    </source>
</reference>
<dbReference type="PANTHER" id="PTHR34856">
    <property type="entry name" value="PROTEIN NRFD"/>
    <property type="match status" value="1"/>
</dbReference>
<evidence type="ECO:0000256" key="3">
    <source>
        <dbReference type="ARBA" id="ARBA00022475"/>
    </source>
</evidence>
<keyword evidence="3" id="KW-1003">Cell membrane</keyword>
<feature type="transmembrane region" description="Helical" evidence="7">
    <location>
        <begin position="280"/>
        <end position="298"/>
    </location>
</feature>
<feature type="transmembrane region" description="Helical" evidence="7">
    <location>
        <begin position="165"/>
        <end position="188"/>
    </location>
</feature>
<keyword evidence="6 7" id="KW-0472">Membrane</keyword>
<feature type="transmembrane region" description="Helical" evidence="7">
    <location>
        <begin position="54"/>
        <end position="77"/>
    </location>
</feature>
<name>A0A0W1JJC1_DESHA</name>
<dbReference type="EMBL" id="LOCK01000017">
    <property type="protein sequence ID" value="KTE92058.1"/>
    <property type="molecule type" value="Genomic_DNA"/>
</dbReference>